<reference evidence="1" key="1">
    <citation type="submission" date="2023-01" db="EMBL/GenBank/DDBJ databases">
        <authorList>
            <person name="Piombo E."/>
        </authorList>
    </citation>
    <scope>NUCLEOTIDE SEQUENCE</scope>
</reference>
<proteinExistence type="predicted"/>
<dbReference type="AlphaFoldDB" id="A0AA35M2R1"/>
<evidence type="ECO:0000313" key="2">
    <source>
        <dbReference type="Proteomes" id="UP001160390"/>
    </source>
</evidence>
<keyword evidence="2" id="KW-1185">Reference proteome</keyword>
<evidence type="ECO:0000313" key="1">
    <source>
        <dbReference type="EMBL" id="CAI6089425.1"/>
    </source>
</evidence>
<protein>
    <submittedName>
        <fullName evidence="1">Uncharacterized protein</fullName>
    </submittedName>
</protein>
<name>A0AA35M2R1_9HYPO</name>
<dbReference type="Proteomes" id="UP001160390">
    <property type="component" value="Unassembled WGS sequence"/>
</dbReference>
<gene>
    <name evidence="1" type="ORF">CCHLO57077_00019623</name>
</gene>
<comment type="caution">
    <text evidence="1">The sequence shown here is derived from an EMBL/GenBank/DDBJ whole genome shotgun (WGS) entry which is preliminary data.</text>
</comment>
<organism evidence="1 2">
    <name type="scientific">Clonostachys chloroleuca</name>
    <dbReference type="NCBI Taxonomy" id="1926264"/>
    <lineage>
        <taxon>Eukaryota</taxon>
        <taxon>Fungi</taxon>
        <taxon>Dikarya</taxon>
        <taxon>Ascomycota</taxon>
        <taxon>Pezizomycotina</taxon>
        <taxon>Sordariomycetes</taxon>
        <taxon>Hypocreomycetidae</taxon>
        <taxon>Hypocreales</taxon>
        <taxon>Bionectriaceae</taxon>
        <taxon>Clonostachys</taxon>
    </lineage>
</organism>
<sequence>MKHTLTELGGDNAYLAGMRKDTLPASLLWIVIQTGTKPTEYLALLELGLKQRAEEFDNGILCDFISGTCQLNDIGKPIGGHIILMGKLLVANFPMILNGPLKVL</sequence>
<accession>A0AA35M2R1</accession>
<dbReference type="EMBL" id="CABFNP030001004">
    <property type="protein sequence ID" value="CAI6089425.1"/>
    <property type="molecule type" value="Genomic_DNA"/>
</dbReference>